<evidence type="ECO:0008006" key="3">
    <source>
        <dbReference type="Google" id="ProtNLM"/>
    </source>
</evidence>
<proteinExistence type="predicted"/>
<name>A0ABS1XNP0_9ACTN</name>
<protein>
    <recommendedName>
        <fullName evidence="3">ADP-ribosylglycohydrolase</fullName>
    </recommendedName>
</protein>
<dbReference type="RefSeq" id="WP_203173359.1">
    <property type="nucleotide sequence ID" value="NZ_JAEVHM010000005.1"/>
</dbReference>
<organism evidence="1 2">
    <name type="scientific">Micromonospora parastrephiae</name>
    <dbReference type="NCBI Taxonomy" id="2806101"/>
    <lineage>
        <taxon>Bacteria</taxon>
        <taxon>Bacillati</taxon>
        <taxon>Actinomycetota</taxon>
        <taxon>Actinomycetes</taxon>
        <taxon>Micromonosporales</taxon>
        <taxon>Micromonosporaceae</taxon>
        <taxon>Micromonospora</taxon>
    </lineage>
</organism>
<accession>A0ABS1XNP0</accession>
<sequence>MTALSSNPTAAWQRWRHRVGGCLLMIACAEGLHRGMPASVSVEDTDQVMPSPTRELEYGPVTEHTLSLAVHLIRRSTYPVTRPLLIGRRPSHRIDALHLDDLDVTGFTTPGAAAAWISPLGLLPRLPLSEVAEAARRTAARCGADHTAQDIAAAQAVAVAVAALQEPGRPPHVDHLIATIAAHTDTVPLRRALQTVRALVGRPLNSEDSVAEMAGEPAVTAFAVALRLYLTCYREPHPALRRATLAPASDATVMTAALLGAHGGDDLVPAEWGARLRSSLRVWSVAGELAELVTHAAPQR</sequence>
<keyword evidence="2" id="KW-1185">Reference proteome</keyword>
<comment type="caution">
    <text evidence="1">The sequence shown here is derived from an EMBL/GenBank/DDBJ whole genome shotgun (WGS) entry which is preliminary data.</text>
</comment>
<dbReference type="SUPFAM" id="SSF101478">
    <property type="entry name" value="ADP-ribosylglycohydrolase"/>
    <property type="match status" value="1"/>
</dbReference>
<dbReference type="InterPro" id="IPR036705">
    <property type="entry name" value="Ribosyl_crysJ1_sf"/>
</dbReference>
<evidence type="ECO:0000313" key="2">
    <source>
        <dbReference type="Proteomes" id="UP000601027"/>
    </source>
</evidence>
<reference evidence="1 2" key="1">
    <citation type="submission" date="2021-01" db="EMBL/GenBank/DDBJ databases">
        <title>Draft genome sequence of Micromonospora sp. strain STR1_7.</title>
        <authorList>
            <person name="Karlyshev A."/>
            <person name="Jawad R."/>
        </authorList>
    </citation>
    <scope>NUCLEOTIDE SEQUENCE [LARGE SCALE GENOMIC DNA]</scope>
    <source>
        <strain evidence="1 2">STR1-7</strain>
    </source>
</reference>
<evidence type="ECO:0000313" key="1">
    <source>
        <dbReference type="EMBL" id="MBM0230877.1"/>
    </source>
</evidence>
<gene>
    <name evidence="1" type="ORF">JNW91_02680</name>
</gene>
<dbReference type="Proteomes" id="UP000601027">
    <property type="component" value="Unassembled WGS sequence"/>
</dbReference>
<dbReference type="EMBL" id="JAEVHM010000005">
    <property type="protein sequence ID" value="MBM0230877.1"/>
    <property type="molecule type" value="Genomic_DNA"/>
</dbReference>
<dbReference type="Gene3D" id="1.10.4080.10">
    <property type="entry name" value="ADP-ribosylation/Crystallin J1"/>
    <property type="match status" value="1"/>
</dbReference>